<protein>
    <recommendedName>
        <fullName evidence="2">Chemotaxis protein CheW</fullName>
    </recommendedName>
</protein>
<dbReference type="AlphaFoldDB" id="A0A3Q9HNY3"/>
<dbReference type="GO" id="GO:0006935">
    <property type="term" value="P:chemotaxis"/>
    <property type="evidence" value="ECO:0007669"/>
    <property type="project" value="UniProtKB-KW"/>
</dbReference>
<dbReference type="InterPro" id="IPR036061">
    <property type="entry name" value="CheW-like_dom_sf"/>
</dbReference>
<accession>A0A3Q9HNY3</accession>
<keyword evidence="3" id="KW-0963">Cytoplasm</keyword>
<dbReference type="KEGG" id="aft:BBF96_02540"/>
<dbReference type="Gene3D" id="2.40.50.180">
    <property type="entry name" value="CheA-289, Domain 4"/>
    <property type="match status" value="1"/>
</dbReference>
<dbReference type="GO" id="GO:0005829">
    <property type="term" value="C:cytosol"/>
    <property type="evidence" value="ECO:0007669"/>
    <property type="project" value="TreeGrafter"/>
</dbReference>
<dbReference type="SUPFAM" id="SSF50341">
    <property type="entry name" value="CheW-like"/>
    <property type="match status" value="1"/>
</dbReference>
<dbReference type="RefSeq" id="WP_127015701.1">
    <property type="nucleotide sequence ID" value="NZ_CP016379.1"/>
</dbReference>
<feature type="domain" description="CheW-like" evidence="5">
    <location>
        <begin position="11"/>
        <end position="151"/>
    </location>
</feature>
<dbReference type="OrthoDB" id="9794382at2"/>
<organism evidence="6 7">
    <name type="scientific">Anoxybacter fermentans</name>
    <dbReference type="NCBI Taxonomy" id="1323375"/>
    <lineage>
        <taxon>Bacteria</taxon>
        <taxon>Bacillati</taxon>
        <taxon>Bacillota</taxon>
        <taxon>Clostridia</taxon>
        <taxon>Halanaerobiales</taxon>
        <taxon>Anoxybacter</taxon>
    </lineage>
</organism>
<dbReference type="SMART" id="SM00260">
    <property type="entry name" value="CheW"/>
    <property type="match status" value="1"/>
</dbReference>
<evidence type="ECO:0000259" key="5">
    <source>
        <dbReference type="PROSITE" id="PS50851"/>
    </source>
</evidence>
<dbReference type="PANTHER" id="PTHR22617:SF23">
    <property type="entry name" value="CHEMOTAXIS PROTEIN CHEW"/>
    <property type="match status" value="1"/>
</dbReference>
<dbReference type="InterPro" id="IPR039315">
    <property type="entry name" value="CheW"/>
</dbReference>
<dbReference type="GO" id="GO:0007165">
    <property type="term" value="P:signal transduction"/>
    <property type="evidence" value="ECO:0007669"/>
    <property type="project" value="InterPro"/>
</dbReference>
<evidence type="ECO:0000256" key="2">
    <source>
        <dbReference type="ARBA" id="ARBA00021483"/>
    </source>
</evidence>
<dbReference type="Proteomes" id="UP000267250">
    <property type="component" value="Chromosome"/>
</dbReference>
<dbReference type="InterPro" id="IPR002545">
    <property type="entry name" value="CheW-lke_dom"/>
</dbReference>
<dbReference type="EMBL" id="CP016379">
    <property type="protein sequence ID" value="AZR72368.1"/>
    <property type="molecule type" value="Genomic_DNA"/>
</dbReference>
<gene>
    <name evidence="6" type="ORF">BBF96_02540</name>
</gene>
<comment type="subcellular location">
    <subcellularLocation>
        <location evidence="1">Cytoplasm</location>
    </subcellularLocation>
</comment>
<evidence type="ECO:0000313" key="7">
    <source>
        <dbReference type="Proteomes" id="UP000267250"/>
    </source>
</evidence>
<evidence type="ECO:0000256" key="3">
    <source>
        <dbReference type="ARBA" id="ARBA00022490"/>
    </source>
</evidence>
<dbReference type="Gene3D" id="2.30.30.40">
    <property type="entry name" value="SH3 Domains"/>
    <property type="match status" value="1"/>
</dbReference>
<dbReference type="FunFam" id="2.40.50.180:FF:000002">
    <property type="entry name" value="Chemotaxis protein CheW"/>
    <property type="match status" value="1"/>
</dbReference>
<evidence type="ECO:0000256" key="4">
    <source>
        <dbReference type="ARBA" id="ARBA00022500"/>
    </source>
</evidence>
<sequence>MTEKKAESLRRQQYVVFQIDNEEFGVEILQTKEIHPYTKITRVPNAPHFVKGVINIRGEIIPVVDLRDRFGLKKSEIQKNTRIITVLVRDYEVGLLVDSVKEVLWIDDSAIEPPPSVAGGIEKEYLKGVGKIGDRLIVLLNIEKILNLEMPNVTDEVQVS</sequence>
<evidence type="ECO:0000313" key="6">
    <source>
        <dbReference type="EMBL" id="AZR72368.1"/>
    </source>
</evidence>
<name>A0A3Q9HNY3_9FIRM</name>
<dbReference type="CDD" id="cd00732">
    <property type="entry name" value="CheW"/>
    <property type="match status" value="1"/>
</dbReference>
<keyword evidence="7" id="KW-1185">Reference proteome</keyword>
<evidence type="ECO:0000256" key="1">
    <source>
        <dbReference type="ARBA" id="ARBA00004496"/>
    </source>
</evidence>
<proteinExistence type="predicted"/>
<dbReference type="PANTHER" id="PTHR22617">
    <property type="entry name" value="CHEMOTAXIS SENSOR HISTIDINE KINASE-RELATED"/>
    <property type="match status" value="1"/>
</dbReference>
<dbReference type="PROSITE" id="PS50851">
    <property type="entry name" value="CHEW"/>
    <property type="match status" value="1"/>
</dbReference>
<keyword evidence="4" id="KW-0145">Chemotaxis</keyword>
<dbReference type="Pfam" id="PF01584">
    <property type="entry name" value="CheW"/>
    <property type="match status" value="1"/>
</dbReference>
<reference evidence="6 7" key="1">
    <citation type="submission" date="2016-07" db="EMBL/GenBank/DDBJ databases">
        <title>Genome and transcriptome analysis of iron-reducing fermentative bacteria Anoxybacter fermentans.</title>
        <authorList>
            <person name="Zeng X."/>
            <person name="Shao Z."/>
        </authorList>
    </citation>
    <scope>NUCLEOTIDE SEQUENCE [LARGE SCALE GENOMIC DNA]</scope>
    <source>
        <strain evidence="6 7">DY22613</strain>
    </source>
</reference>